<dbReference type="InterPro" id="IPR005467">
    <property type="entry name" value="His_kinase_dom"/>
</dbReference>
<evidence type="ECO:0000313" key="13">
    <source>
        <dbReference type="Proteomes" id="UP000622533"/>
    </source>
</evidence>
<dbReference type="Pfam" id="PF01590">
    <property type="entry name" value="GAF"/>
    <property type="match status" value="1"/>
</dbReference>
<dbReference type="FunFam" id="3.30.565.10:FF:000006">
    <property type="entry name" value="Sensor histidine kinase WalK"/>
    <property type="match status" value="1"/>
</dbReference>
<reference evidence="12" key="1">
    <citation type="submission" date="2020-10" db="EMBL/GenBank/DDBJ databases">
        <authorList>
            <person name="Castelo-Branco R."/>
            <person name="Eusebio N."/>
            <person name="Adriana R."/>
            <person name="Vieira A."/>
            <person name="Brugerolle De Fraissinette N."/>
            <person name="Rezende De Castro R."/>
            <person name="Schneider M.P."/>
            <person name="Vasconcelos V."/>
            <person name="Leao P.N."/>
        </authorList>
    </citation>
    <scope>NUCLEOTIDE SEQUENCE</scope>
    <source>
        <strain evidence="12">LEGE 12446</strain>
    </source>
</reference>
<dbReference type="Gene3D" id="3.30.565.10">
    <property type="entry name" value="Histidine kinase-like ATPase, C-terminal domain"/>
    <property type="match status" value="1"/>
</dbReference>
<dbReference type="RefSeq" id="WP_193917346.1">
    <property type="nucleotide sequence ID" value="NZ_JADEXS020000001.1"/>
</dbReference>
<keyword evidence="4" id="KW-0808">Transferase</keyword>
<feature type="domain" description="PAS" evidence="10">
    <location>
        <begin position="582"/>
        <end position="653"/>
    </location>
</feature>
<dbReference type="PANTHER" id="PTHR43304:SF1">
    <property type="entry name" value="PAC DOMAIN-CONTAINING PROTEIN"/>
    <property type="match status" value="1"/>
</dbReference>
<comment type="catalytic activity">
    <reaction evidence="1">
        <text>ATP + protein L-histidine = ADP + protein N-phospho-L-histidine.</text>
        <dbReference type="EC" id="2.7.13.3"/>
    </reaction>
</comment>
<feature type="domain" description="PAS" evidence="10">
    <location>
        <begin position="156"/>
        <end position="226"/>
    </location>
</feature>
<dbReference type="SUPFAM" id="SSF55874">
    <property type="entry name" value="ATPase domain of HSP90 chaperone/DNA topoisomerase II/histidine kinase"/>
    <property type="match status" value="1"/>
</dbReference>
<dbReference type="PROSITE" id="PS50112">
    <property type="entry name" value="PAS"/>
    <property type="match status" value="3"/>
</dbReference>
<dbReference type="Pfam" id="PF08447">
    <property type="entry name" value="PAS_3"/>
    <property type="match status" value="1"/>
</dbReference>
<comment type="caution">
    <text evidence="12">The sequence shown here is derived from an EMBL/GenBank/DDBJ whole genome shotgun (WGS) entry which is preliminary data.</text>
</comment>
<dbReference type="GO" id="GO:0000155">
    <property type="term" value="F:phosphorelay sensor kinase activity"/>
    <property type="evidence" value="ECO:0007669"/>
    <property type="project" value="InterPro"/>
</dbReference>
<dbReference type="FunFam" id="1.10.287.130:FF:000001">
    <property type="entry name" value="Two-component sensor histidine kinase"/>
    <property type="match status" value="1"/>
</dbReference>
<dbReference type="PROSITE" id="PS50113">
    <property type="entry name" value="PAC"/>
    <property type="match status" value="3"/>
</dbReference>
<feature type="domain" description="PAC" evidence="11">
    <location>
        <begin position="229"/>
        <end position="281"/>
    </location>
</feature>
<dbReference type="InterPro" id="IPR000700">
    <property type="entry name" value="PAS-assoc_C"/>
</dbReference>
<dbReference type="InterPro" id="IPR003661">
    <property type="entry name" value="HisK_dim/P_dom"/>
</dbReference>
<dbReference type="FunFam" id="3.30.450.20:FF:000099">
    <property type="entry name" value="Sensory box sensor histidine kinase"/>
    <property type="match status" value="1"/>
</dbReference>
<evidence type="ECO:0000256" key="1">
    <source>
        <dbReference type="ARBA" id="ARBA00000085"/>
    </source>
</evidence>
<dbReference type="InterPro" id="IPR013656">
    <property type="entry name" value="PAS_4"/>
</dbReference>
<sequence>MEKDIPNNYTHLTNLVNQLRATLGMMEMALGAISDAIVWTGEDGRVQWCNAAFDRLVERSHILLLNQPLRELIPLMQSGQPIPEMDYPNTQVLQSEYATTEYEFQSSERSLILEISGNRVELADGKSFAVLVIRDVTAKKQDESDRKRAEAALGQSELRYRALVTATAQGVFTTNAAGEVLEDIPIWRALTGMSEAQAKGFGWLESIHPDDRQTTMQAWMEAIQTGNLYEIEQRVRVASGEYRLFLVRAVPVLDDQGNIQEWVGTQIDITDQKRAESALRQSEERFRALYESTNIAIFLRDDKATDRENFLTCNQAAQRLFGYSREQITNNYPVKLSPPVQPNGQNSVELANQHLAIAYAQGSHRFEWIYRRANGTDFPAEVQLTVFEANGNKLVQGIIQDLTERKQAEAILQRRAQVEQLFSSISRQFIDQNAQTAILFSLETIAEFLQAEHACLFTRIDRHRHFQMVYEWCAPQVAPVSSEARRSLIEQFPWFYDRILSGQTVHIPCVAEMSPTAIAEKMVLDSLSIQSLIAVPMLHSGKVVGFLGLDVVHWSRTWSQEDITLLQRASQLIAIGQVRQQAEEKFTKVFRASPSPISLTTLADRRFIEVNPSYLKLCGCTAEELIGHTARELRLGVTSEKYSEVLQQFLKTGSLYNQEVEFLTRSGETRIVLLSIELINLSGTDCILNMINDITERKRLENEFISLVSHELRTPLTSLMGGLYLLGSGQVATLTPKGQNLLNIATTNTERLIRLVNDILDLERMRSGKITLQPAKCNVANLLIQATEAMQAMAEQAEIQLVVEPLDVELLVDSDRILQTLTNLLSNAIKFSESGGTVWLSAEVRSREYEQDSSTSLVSLPQFPTLSFSPPYVLIAVRDQGRGIPPDKIQLIFEPFQQVDISDSRQKGGTGLGLSICRNIIEQHGGKVWVESVLGQGSTFYILLPLTGENRESGIGRSLL</sequence>
<dbReference type="Gene3D" id="3.30.450.40">
    <property type="match status" value="1"/>
</dbReference>
<evidence type="ECO:0000256" key="4">
    <source>
        <dbReference type="ARBA" id="ARBA00022679"/>
    </source>
</evidence>
<dbReference type="AlphaFoldDB" id="A0A8J6ZXC5"/>
<keyword evidence="7" id="KW-0472">Membrane</keyword>
<dbReference type="InterPro" id="IPR001610">
    <property type="entry name" value="PAC"/>
</dbReference>
<dbReference type="InterPro" id="IPR013655">
    <property type="entry name" value="PAS_fold_3"/>
</dbReference>
<evidence type="ECO:0000256" key="2">
    <source>
        <dbReference type="ARBA" id="ARBA00012438"/>
    </source>
</evidence>
<dbReference type="SUPFAM" id="SSF55781">
    <property type="entry name" value="GAF domain-like"/>
    <property type="match status" value="1"/>
</dbReference>
<dbReference type="Pfam" id="PF00512">
    <property type="entry name" value="HisKA"/>
    <property type="match status" value="1"/>
</dbReference>
<evidence type="ECO:0000256" key="5">
    <source>
        <dbReference type="ARBA" id="ARBA00022777"/>
    </source>
</evidence>
<dbReference type="InterPro" id="IPR029016">
    <property type="entry name" value="GAF-like_dom_sf"/>
</dbReference>
<evidence type="ECO:0000259" key="9">
    <source>
        <dbReference type="PROSITE" id="PS50109"/>
    </source>
</evidence>
<dbReference type="SMART" id="SM00388">
    <property type="entry name" value="HisKA"/>
    <property type="match status" value="1"/>
</dbReference>
<keyword evidence="3" id="KW-0597">Phosphoprotein</keyword>
<evidence type="ECO:0000256" key="3">
    <source>
        <dbReference type="ARBA" id="ARBA00022553"/>
    </source>
</evidence>
<dbReference type="Pfam" id="PF13426">
    <property type="entry name" value="PAS_9"/>
    <property type="match status" value="1"/>
</dbReference>
<dbReference type="EC" id="2.7.13.3" evidence="2"/>
<keyword evidence="13" id="KW-1185">Reference proteome</keyword>
<dbReference type="SMART" id="SM00065">
    <property type="entry name" value="GAF"/>
    <property type="match status" value="1"/>
</dbReference>
<name>A0A8J6ZXC5_DESMC</name>
<feature type="domain" description="PAC" evidence="11">
    <location>
        <begin position="364"/>
        <end position="414"/>
    </location>
</feature>
<dbReference type="InterPro" id="IPR035965">
    <property type="entry name" value="PAS-like_dom_sf"/>
</dbReference>
<dbReference type="InterPro" id="IPR036097">
    <property type="entry name" value="HisK_dim/P_sf"/>
</dbReference>
<dbReference type="NCBIfam" id="TIGR00229">
    <property type="entry name" value="sensory_box"/>
    <property type="match status" value="3"/>
</dbReference>
<dbReference type="SMART" id="SM00086">
    <property type="entry name" value="PAC"/>
    <property type="match status" value="4"/>
</dbReference>
<dbReference type="CDD" id="cd00082">
    <property type="entry name" value="HisKA"/>
    <property type="match status" value="1"/>
</dbReference>
<dbReference type="SMART" id="SM00387">
    <property type="entry name" value="HATPase_c"/>
    <property type="match status" value="1"/>
</dbReference>
<dbReference type="InterPro" id="IPR052162">
    <property type="entry name" value="Sensor_kinase/Photoreceptor"/>
</dbReference>
<dbReference type="SUPFAM" id="SSF55785">
    <property type="entry name" value="PYP-like sensor domain (PAS domain)"/>
    <property type="match status" value="4"/>
</dbReference>
<evidence type="ECO:0000259" key="11">
    <source>
        <dbReference type="PROSITE" id="PS50113"/>
    </source>
</evidence>
<dbReference type="SUPFAM" id="SSF47384">
    <property type="entry name" value="Homodimeric domain of signal transducing histidine kinase"/>
    <property type="match status" value="1"/>
</dbReference>
<dbReference type="PRINTS" id="PR00344">
    <property type="entry name" value="BCTRLSENSOR"/>
</dbReference>
<keyword evidence="6" id="KW-0902">Two-component regulatory system</keyword>
<gene>
    <name evidence="12" type="ORF">IQ276_14525</name>
</gene>
<keyword evidence="5" id="KW-0418">Kinase</keyword>
<dbReference type="CDD" id="cd00130">
    <property type="entry name" value="PAS"/>
    <property type="match status" value="3"/>
</dbReference>
<dbReference type="InterPro" id="IPR003594">
    <property type="entry name" value="HATPase_dom"/>
</dbReference>
<evidence type="ECO:0000313" key="12">
    <source>
        <dbReference type="EMBL" id="MBE9023599.1"/>
    </source>
</evidence>
<dbReference type="PROSITE" id="PS50109">
    <property type="entry name" value="HIS_KIN"/>
    <property type="match status" value="1"/>
</dbReference>
<evidence type="ECO:0000256" key="7">
    <source>
        <dbReference type="ARBA" id="ARBA00023136"/>
    </source>
</evidence>
<accession>A0A8J6ZXC5</accession>
<dbReference type="CDD" id="cd16922">
    <property type="entry name" value="HATPase_EvgS-ArcB-TorS-like"/>
    <property type="match status" value="1"/>
</dbReference>
<comment type="function">
    <text evidence="8">Photoreceptor which exists in two forms that are reversibly interconvertible by light: the R form that absorbs maximally in the red region of the spectrum and the FR form that absorbs maximally in the far-red region.</text>
</comment>
<proteinExistence type="predicted"/>
<protein>
    <recommendedName>
        <fullName evidence="2">histidine kinase</fullName>
        <ecNumber evidence="2">2.7.13.3</ecNumber>
    </recommendedName>
</protein>
<dbReference type="Proteomes" id="UP000622533">
    <property type="component" value="Unassembled WGS sequence"/>
</dbReference>
<evidence type="ECO:0000256" key="6">
    <source>
        <dbReference type="ARBA" id="ARBA00023012"/>
    </source>
</evidence>
<evidence type="ECO:0000256" key="8">
    <source>
        <dbReference type="ARBA" id="ARBA00055745"/>
    </source>
</evidence>
<dbReference type="SMART" id="SM00091">
    <property type="entry name" value="PAS"/>
    <property type="match status" value="4"/>
</dbReference>
<dbReference type="InterPro" id="IPR000014">
    <property type="entry name" value="PAS"/>
</dbReference>
<evidence type="ECO:0000259" key="10">
    <source>
        <dbReference type="PROSITE" id="PS50112"/>
    </source>
</evidence>
<dbReference type="PANTHER" id="PTHR43304">
    <property type="entry name" value="PHYTOCHROME-LIKE PROTEIN CPH1"/>
    <property type="match status" value="1"/>
</dbReference>
<dbReference type="InterPro" id="IPR036890">
    <property type="entry name" value="HATPase_C_sf"/>
</dbReference>
<dbReference type="Gene3D" id="1.10.287.130">
    <property type="match status" value="1"/>
</dbReference>
<feature type="domain" description="Histidine kinase" evidence="9">
    <location>
        <begin position="707"/>
        <end position="948"/>
    </location>
</feature>
<feature type="domain" description="PAS" evidence="10">
    <location>
        <begin position="282"/>
        <end position="331"/>
    </location>
</feature>
<dbReference type="EMBL" id="JADEXS010000175">
    <property type="protein sequence ID" value="MBE9023599.1"/>
    <property type="molecule type" value="Genomic_DNA"/>
</dbReference>
<dbReference type="Gene3D" id="3.30.450.20">
    <property type="entry name" value="PAS domain"/>
    <property type="match status" value="4"/>
</dbReference>
<feature type="domain" description="PAC" evidence="11">
    <location>
        <begin position="656"/>
        <end position="706"/>
    </location>
</feature>
<dbReference type="InterPro" id="IPR003018">
    <property type="entry name" value="GAF"/>
</dbReference>
<dbReference type="Gene3D" id="6.10.250.490">
    <property type="match status" value="1"/>
</dbReference>
<dbReference type="InterPro" id="IPR004358">
    <property type="entry name" value="Sig_transdc_His_kin-like_C"/>
</dbReference>
<dbReference type="Pfam" id="PF02518">
    <property type="entry name" value="HATPase_c"/>
    <property type="match status" value="1"/>
</dbReference>
<organism evidence="12 13">
    <name type="scientific">Desmonostoc muscorum LEGE 12446</name>
    <dbReference type="NCBI Taxonomy" id="1828758"/>
    <lineage>
        <taxon>Bacteria</taxon>
        <taxon>Bacillati</taxon>
        <taxon>Cyanobacteriota</taxon>
        <taxon>Cyanophyceae</taxon>
        <taxon>Nostocales</taxon>
        <taxon>Nostocaceae</taxon>
        <taxon>Desmonostoc</taxon>
    </lineage>
</organism>
<dbReference type="Pfam" id="PF08448">
    <property type="entry name" value="PAS_4"/>
    <property type="match status" value="2"/>
</dbReference>